<dbReference type="EMBL" id="JACJIM010000003">
    <property type="protein sequence ID" value="MBA9063141.1"/>
    <property type="molecule type" value="Genomic_DNA"/>
</dbReference>
<dbReference type="RefSeq" id="WP_182592074.1">
    <property type="nucleotide sequence ID" value="NZ_JACJIM010000003.1"/>
</dbReference>
<protein>
    <recommendedName>
        <fullName evidence="3">DUF4365 domain-containing protein</fullName>
    </recommendedName>
</protein>
<proteinExistence type="predicted"/>
<sequence length="531" mass="58613">MSGKDDGDQDEGRPINSDALGAVGEGRFATICAGAELIANTAHRDRSGWDFIVEWPINHQSEAELDKRENPISAHFQLKSMWHDNNQIKFRMTSIERLAKDPKPSFVYITKFNHDQTPSEVFLAHIIGDNLVAVLRKLRELQQAGKKKINNEYIYMSATIIGALIGADGKALRAAVEEAIGPDLTAYQAEKTRQLAELGYEPLRHTLDFKLSVQNEEEFTDALLGLKSDLPFSSAVNKETRFGIAIQTKDFPTEGKISFTPSPADTCSIIVRRNRFAVAATFSGTILMAPGLNDNKKARKIVISSELFKFILTDERLAFQSVDITPENPKLDSSQWKNWYSFVKEMTKEGCQIELHPKRLKKQTLNLTKKIDTITEEECVISLNIIDDINLVLSSASGAAAAIYGHAAIVRNVESARVCAALIRGDDALSVKMGLGAHLPEGLPEREYGRFIDTIVLDNQAVLAIASATFIFDSSTEMHSISAEDLSLQDLEIVPIDDLRGRVAELKSEPGAGICMVRNFGEAEEGDNTTT</sequence>
<dbReference type="Proteomes" id="UP000565455">
    <property type="component" value="Unassembled WGS sequence"/>
</dbReference>
<name>A0ABR6DAN9_9HYPH</name>
<gene>
    <name evidence="1" type="ORF">GGQ91_002529</name>
</gene>
<dbReference type="GeneID" id="96604228"/>
<organism evidence="1 2">
    <name type="scientific">Methylobacterium fujisawaense</name>
    <dbReference type="NCBI Taxonomy" id="107400"/>
    <lineage>
        <taxon>Bacteria</taxon>
        <taxon>Pseudomonadati</taxon>
        <taxon>Pseudomonadota</taxon>
        <taxon>Alphaproteobacteria</taxon>
        <taxon>Hyphomicrobiales</taxon>
        <taxon>Methylobacteriaceae</taxon>
        <taxon>Methylobacterium</taxon>
    </lineage>
</organism>
<evidence type="ECO:0008006" key="3">
    <source>
        <dbReference type="Google" id="ProtNLM"/>
    </source>
</evidence>
<keyword evidence="2" id="KW-1185">Reference proteome</keyword>
<accession>A0ABR6DAN9</accession>
<reference evidence="1 2" key="1">
    <citation type="submission" date="2020-08" db="EMBL/GenBank/DDBJ databases">
        <title>Genomic Encyclopedia of Type Strains, Phase IV (KMG-IV): sequencing the most valuable type-strain genomes for metagenomic binning, comparative biology and taxonomic classification.</title>
        <authorList>
            <person name="Goeker M."/>
        </authorList>
    </citation>
    <scope>NUCLEOTIDE SEQUENCE [LARGE SCALE GENOMIC DNA]</scope>
    <source>
        <strain evidence="1 2">DSM 5686</strain>
    </source>
</reference>
<evidence type="ECO:0000313" key="1">
    <source>
        <dbReference type="EMBL" id="MBA9063141.1"/>
    </source>
</evidence>
<comment type="caution">
    <text evidence="1">The sequence shown here is derived from an EMBL/GenBank/DDBJ whole genome shotgun (WGS) entry which is preliminary data.</text>
</comment>
<evidence type="ECO:0000313" key="2">
    <source>
        <dbReference type="Proteomes" id="UP000565455"/>
    </source>
</evidence>